<dbReference type="InterPro" id="IPR003599">
    <property type="entry name" value="Ig_sub"/>
</dbReference>
<dbReference type="STRING" id="372326.A0A1V4JBI7"/>
<evidence type="ECO:0000256" key="3">
    <source>
        <dbReference type="ARBA" id="ARBA00023157"/>
    </source>
</evidence>
<dbReference type="InterPro" id="IPR036179">
    <property type="entry name" value="Ig-like_dom_sf"/>
</dbReference>
<name>A0A1V4JBI7_PATFA</name>
<keyword evidence="7" id="KW-1185">Reference proteome</keyword>
<dbReference type="GO" id="GO:0007160">
    <property type="term" value="P:cell-matrix adhesion"/>
    <property type="evidence" value="ECO:0007669"/>
    <property type="project" value="TreeGrafter"/>
</dbReference>
<evidence type="ECO:0000313" key="6">
    <source>
        <dbReference type="EMBL" id="OPJ69460.1"/>
    </source>
</evidence>
<dbReference type="SMART" id="SM00409">
    <property type="entry name" value="IG"/>
    <property type="match status" value="2"/>
</dbReference>
<dbReference type="OrthoDB" id="9904226at2759"/>
<evidence type="ECO:0000256" key="4">
    <source>
        <dbReference type="SAM" id="Phobius"/>
    </source>
</evidence>
<comment type="subcellular location">
    <subcellularLocation>
        <location evidence="1">Membrane</location>
        <topology evidence="1">Single-pass membrane protein</topology>
    </subcellularLocation>
</comment>
<proteinExistence type="predicted"/>
<evidence type="ECO:0000256" key="1">
    <source>
        <dbReference type="ARBA" id="ARBA00004167"/>
    </source>
</evidence>
<evidence type="ECO:0000259" key="5">
    <source>
        <dbReference type="PROSITE" id="PS50835"/>
    </source>
</evidence>
<keyword evidence="4" id="KW-0812">Transmembrane</keyword>
<dbReference type="Gene3D" id="2.60.40.10">
    <property type="entry name" value="Immunoglobulins"/>
    <property type="match status" value="3"/>
</dbReference>
<keyword evidence="2 4" id="KW-0472">Membrane</keyword>
<protein>
    <submittedName>
        <fullName evidence="6">T-cell surface protein tactile isoform B</fullName>
    </submittedName>
</protein>
<feature type="domain" description="Ig-like" evidence="5">
    <location>
        <begin position="324"/>
        <end position="406"/>
    </location>
</feature>
<comment type="caution">
    <text evidence="6">The sequence shown here is derived from an EMBL/GenBank/DDBJ whole genome shotgun (WGS) entry which is preliminary data.</text>
</comment>
<reference evidence="6 7" key="1">
    <citation type="submission" date="2016-02" db="EMBL/GenBank/DDBJ databases">
        <title>Band-tailed pigeon sequencing and assembly.</title>
        <authorList>
            <person name="Soares A.E."/>
            <person name="Novak B.J."/>
            <person name="Rice E.S."/>
            <person name="O'Connell B."/>
            <person name="Chang D."/>
            <person name="Weber S."/>
            <person name="Shapiro B."/>
        </authorList>
    </citation>
    <scope>NUCLEOTIDE SEQUENCE [LARGE SCALE GENOMIC DNA]</scope>
    <source>
        <strain evidence="6">BTP2013</strain>
        <tissue evidence="6">Blood</tissue>
    </source>
</reference>
<dbReference type="Proteomes" id="UP000190648">
    <property type="component" value="Unassembled WGS sequence"/>
</dbReference>
<dbReference type="InterPro" id="IPR042381">
    <property type="entry name" value="CD96"/>
</dbReference>
<dbReference type="PROSITE" id="PS50835">
    <property type="entry name" value="IG_LIKE"/>
    <property type="match status" value="1"/>
</dbReference>
<keyword evidence="4" id="KW-1133">Transmembrane helix</keyword>
<gene>
    <name evidence="6" type="primary">CD96</name>
    <name evidence="6" type="ORF">AV530_012505</name>
</gene>
<dbReference type="InterPro" id="IPR013783">
    <property type="entry name" value="Ig-like_fold"/>
</dbReference>
<dbReference type="GO" id="GO:0016020">
    <property type="term" value="C:membrane"/>
    <property type="evidence" value="ECO:0007669"/>
    <property type="project" value="UniProtKB-SubCell"/>
</dbReference>
<dbReference type="Pfam" id="PF08205">
    <property type="entry name" value="C2-set_2"/>
    <property type="match status" value="1"/>
</dbReference>
<organism evidence="6 7">
    <name type="scientific">Patagioenas fasciata monilis</name>
    <dbReference type="NCBI Taxonomy" id="372326"/>
    <lineage>
        <taxon>Eukaryota</taxon>
        <taxon>Metazoa</taxon>
        <taxon>Chordata</taxon>
        <taxon>Craniata</taxon>
        <taxon>Vertebrata</taxon>
        <taxon>Euteleostomi</taxon>
        <taxon>Archelosauria</taxon>
        <taxon>Archosauria</taxon>
        <taxon>Dinosauria</taxon>
        <taxon>Saurischia</taxon>
        <taxon>Theropoda</taxon>
        <taxon>Coelurosauria</taxon>
        <taxon>Aves</taxon>
        <taxon>Neognathae</taxon>
        <taxon>Neoaves</taxon>
        <taxon>Columbimorphae</taxon>
        <taxon>Columbiformes</taxon>
        <taxon>Columbidae</taxon>
        <taxon>Patagioenas</taxon>
    </lineage>
</organism>
<sequence length="621" mass="70023">MSMTVSHICLSARGQSIFTFLRHCREQAKRPTYLPKLHQLKMEKRWLFSLFCLFSVPSIAGQPEDVITQTELVHALPGTDVTLVCSIPKQHITYIIQTQWSKTDDTQLTRIAVYHPVYGTHYFTFPEASYNFSVFFSTRKCCNWDVTETLCSPNPNAEIECNQWALHLKNVTTSLSGWYECSFATFPHGTKAAKIQLIVKAEEEQHYVKEVRLNQTLEIPCLEDTTSENLSNYPLKWLVEENGRKEELVTKEPSCPAVYRNSSVPYEQRICLGLNNALKIFPTKIMDDGRVFSCHVMYHPERVRKSSTTVRVFAFEIHWVFAYPEISVSLQEGSAGTSQKPNMSCVVRKAFPKPSLVWYVDRVSLMEQTGEISVEQEDSQDSEGFYQLRSTLILQETHQAHKTFSCACLFSFLGNEKLNISSEEIFVSFDNKSNEASSQAFTTVASEGLGNSALPSAVITTSGALISTTETKSYTSTTAFTESLATAHLSNSTTESPQSLRNATRSPENTTLVHRNLSFSITDQPISVTREKDFFTTSSLLNSTGGMKNTKSSHFPWPTVVAVLLLFCSFLIALGIRKWCRYQKEIMNRPPSFKPPPPPIKYTSMVESDGTSPSCHELENL</sequence>
<keyword evidence="3" id="KW-1015">Disulfide bond</keyword>
<dbReference type="PANTHER" id="PTHR15317">
    <property type="entry name" value="T-CELL SURFACE PROTEIN TACTILE"/>
    <property type="match status" value="1"/>
</dbReference>
<accession>A0A1V4JBI7</accession>
<dbReference type="AlphaFoldDB" id="A0A1V4JBI7"/>
<dbReference type="SUPFAM" id="SSF48726">
    <property type="entry name" value="Immunoglobulin"/>
    <property type="match status" value="2"/>
</dbReference>
<evidence type="ECO:0000256" key="2">
    <source>
        <dbReference type="ARBA" id="ARBA00023136"/>
    </source>
</evidence>
<dbReference type="GO" id="GO:0006954">
    <property type="term" value="P:inflammatory response"/>
    <property type="evidence" value="ECO:0007669"/>
    <property type="project" value="TreeGrafter"/>
</dbReference>
<feature type="transmembrane region" description="Helical" evidence="4">
    <location>
        <begin position="555"/>
        <end position="576"/>
    </location>
</feature>
<dbReference type="InterPro" id="IPR013162">
    <property type="entry name" value="CD80_C2-set"/>
</dbReference>
<dbReference type="InterPro" id="IPR007110">
    <property type="entry name" value="Ig-like_dom"/>
</dbReference>
<evidence type="ECO:0000313" key="7">
    <source>
        <dbReference type="Proteomes" id="UP000190648"/>
    </source>
</evidence>
<dbReference type="PANTHER" id="PTHR15317:SF1">
    <property type="entry name" value="T-CELL SURFACE PROTEIN TACTILE"/>
    <property type="match status" value="1"/>
</dbReference>
<dbReference type="EMBL" id="LSYS01008075">
    <property type="protein sequence ID" value="OPJ69460.1"/>
    <property type="molecule type" value="Genomic_DNA"/>
</dbReference>